<dbReference type="EMBL" id="LT552697">
    <property type="protein sequence ID" value="SAL99463.1"/>
    <property type="molecule type" value="Genomic_DNA"/>
</dbReference>
<feature type="region of interest" description="Disordered" evidence="1">
    <location>
        <begin position="1"/>
        <end position="38"/>
    </location>
</feature>
<feature type="compositionally biased region" description="Polar residues" evidence="1">
    <location>
        <begin position="140"/>
        <end position="150"/>
    </location>
</feature>
<evidence type="ECO:0000313" key="2">
    <source>
        <dbReference type="EMBL" id="SAL99463.1"/>
    </source>
</evidence>
<name>A0A163JHR3_ABSGL</name>
<dbReference type="Proteomes" id="UP000078561">
    <property type="component" value="Unassembled WGS sequence"/>
</dbReference>
<feature type="compositionally biased region" description="Basic and acidic residues" evidence="1">
    <location>
        <begin position="151"/>
        <end position="162"/>
    </location>
</feature>
<evidence type="ECO:0000313" key="3">
    <source>
        <dbReference type="Proteomes" id="UP000078561"/>
    </source>
</evidence>
<keyword evidence="3" id="KW-1185">Reference proteome</keyword>
<feature type="region of interest" description="Disordered" evidence="1">
    <location>
        <begin position="140"/>
        <end position="165"/>
    </location>
</feature>
<gene>
    <name evidence="2" type="primary">ABSGL_05077.1 scaffold 6272</name>
</gene>
<evidence type="ECO:0000256" key="1">
    <source>
        <dbReference type="SAM" id="MobiDB-lite"/>
    </source>
</evidence>
<dbReference type="OMA" id="WISHEEH"/>
<sequence>MATLQRPKPKTRATDEAPSSPLQQNMEDATHNRSDDEQATTTTILTNGNTNELEQLMLEPVSYDHLCTTPPTITTTQQDERLSTELVHSLQSVKQVCLVALDSLLRQMVNAIPSTKPERRLSDSSLHDKTGHSLLGSIVQSTNRLSSSPSQEDHQRAMKRSDSSPAVATLSIVQQTLTSHQPWILDSSTDYNMCCSLAALLHHVYRILELGQLPSDNDSNNDDNDDDYCTSPLSPTASIYTQLRESMTTFQKDTATAAKTSMKEMTLLWDEVDQLMNSITCLAQDRPDAPPAYHDSVDQPPPSPSLHSCDKSLPSPPGYAIPNEKAQHDLDQLLSAIDQLSSVSPRLNNQRADLTERQAKELAAATVGRTVERLSRGRLETQQATMPLTKIETLQGLMTQIQRSSLRSLDNQRVSMNTRLKKKMKVAAMNGLLDRNDRGRLTSQVRKRTKAAKQNLTYCVFFFSFRQDWATPEQRMIDDMTTMTDMLTKVMNRPKYNQQRYSLSSMKEREFFFIQVLHKVDRMEDRRMTNQDAEWTRRPKQQVTAEMEDELGSLFDNIHRSKSQLDNQRASFSTTPSSPSPLIVSTGSS</sequence>
<feature type="region of interest" description="Disordered" evidence="1">
    <location>
        <begin position="556"/>
        <end position="589"/>
    </location>
</feature>
<proteinExistence type="predicted"/>
<reference evidence="2" key="1">
    <citation type="submission" date="2016-04" db="EMBL/GenBank/DDBJ databases">
        <authorList>
            <person name="Evans L.H."/>
            <person name="Alamgir A."/>
            <person name="Owens N."/>
            <person name="Weber N.D."/>
            <person name="Virtaneva K."/>
            <person name="Barbian K."/>
            <person name="Babar A."/>
            <person name="Rosenke K."/>
        </authorList>
    </citation>
    <scope>NUCLEOTIDE SEQUENCE [LARGE SCALE GENOMIC DNA]</scope>
    <source>
        <strain evidence="2">CBS 101.48</strain>
    </source>
</reference>
<protein>
    <submittedName>
        <fullName evidence="2">Uncharacterized protein</fullName>
    </submittedName>
</protein>
<feature type="region of interest" description="Disordered" evidence="1">
    <location>
        <begin position="284"/>
        <end position="319"/>
    </location>
</feature>
<feature type="compositionally biased region" description="Low complexity" evidence="1">
    <location>
        <begin position="571"/>
        <end position="589"/>
    </location>
</feature>
<dbReference type="InParanoid" id="A0A163JHR3"/>
<organism evidence="2">
    <name type="scientific">Absidia glauca</name>
    <name type="common">Pin mould</name>
    <dbReference type="NCBI Taxonomy" id="4829"/>
    <lineage>
        <taxon>Eukaryota</taxon>
        <taxon>Fungi</taxon>
        <taxon>Fungi incertae sedis</taxon>
        <taxon>Mucoromycota</taxon>
        <taxon>Mucoromycotina</taxon>
        <taxon>Mucoromycetes</taxon>
        <taxon>Mucorales</taxon>
        <taxon>Cunninghamellaceae</taxon>
        <taxon>Absidia</taxon>
    </lineage>
</organism>
<accession>A0A163JHR3</accession>
<dbReference type="AlphaFoldDB" id="A0A163JHR3"/>
<dbReference type="OrthoDB" id="66510at2759"/>